<reference evidence="8" key="1">
    <citation type="submission" date="2018-05" db="EMBL/GenBank/DDBJ databases">
        <authorList>
            <person name="Lanie J.A."/>
            <person name="Ng W.-L."/>
            <person name="Kazmierczak K.M."/>
            <person name="Andrzejewski T.M."/>
            <person name="Davidsen T.M."/>
            <person name="Wayne K.J."/>
            <person name="Tettelin H."/>
            <person name="Glass J.I."/>
            <person name="Rusch D."/>
            <person name="Podicherti R."/>
            <person name="Tsui H.-C.T."/>
            <person name="Winkler M.E."/>
        </authorList>
    </citation>
    <scope>NUCLEOTIDE SEQUENCE</scope>
</reference>
<proteinExistence type="predicted"/>
<dbReference type="InterPro" id="IPR000620">
    <property type="entry name" value="EamA_dom"/>
</dbReference>
<dbReference type="InterPro" id="IPR037185">
    <property type="entry name" value="EmrE-like"/>
</dbReference>
<evidence type="ECO:0000259" key="7">
    <source>
        <dbReference type="Pfam" id="PF00892"/>
    </source>
</evidence>
<feature type="transmembrane region" description="Helical" evidence="6">
    <location>
        <begin position="171"/>
        <end position="191"/>
    </location>
</feature>
<evidence type="ECO:0000256" key="3">
    <source>
        <dbReference type="ARBA" id="ARBA00022692"/>
    </source>
</evidence>
<feature type="transmembrane region" description="Helical" evidence="6">
    <location>
        <begin position="21"/>
        <end position="39"/>
    </location>
</feature>
<dbReference type="GO" id="GO:0005886">
    <property type="term" value="C:plasma membrane"/>
    <property type="evidence" value="ECO:0007669"/>
    <property type="project" value="UniProtKB-SubCell"/>
</dbReference>
<feature type="transmembrane region" description="Helical" evidence="6">
    <location>
        <begin position="91"/>
        <end position="108"/>
    </location>
</feature>
<feature type="transmembrane region" description="Helical" evidence="6">
    <location>
        <begin position="114"/>
        <end position="135"/>
    </location>
</feature>
<feature type="transmembrane region" description="Helical" evidence="6">
    <location>
        <begin position="234"/>
        <end position="252"/>
    </location>
</feature>
<dbReference type="AlphaFoldDB" id="A0A382JMT2"/>
<feature type="transmembrane region" description="Helical" evidence="6">
    <location>
        <begin position="198"/>
        <end position="219"/>
    </location>
</feature>
<dbReference type="PANTHER" id="PTHR42920:SF5">
    <property type="entry name" value="EAMA DOMAIN-CONTAINING PROTEIN"/>
    <property type="match status" value="1"/>
</dbReference>
<evidence type="ECO:0000256" key="1">
    <source>
        <dbReference type="ARBA" id="ARBA00004651"/>
    </source>
</evidence>
<feature type="domain" description="EamA" evidence="7">
    <location>
        <begin position="168"/>
        <end position="301"/>
    </location>
</feature>
<gene>
    <name evidence="8" type="ORF">METZ01_LOCUS265932</name>
</gene>
<keyword evidence="4 6" id="KW-1133">Transmembrane helix</keyword>
<feature type="transmembrane region" description="Helical" evidence="6">
    <location>
        <begin position="259"/>
        <end position="280"/>
    </location>
</feature>
<comment type="subcellular location">
    <subcellularLocation>
        <location evidence="1">Cell membrane</location>
        <topology evidence="1">Multi-pass membrane protein</topology>
    </subcellularLocation>
</comment>
<feature type="transmembrane region" description="Helical" evidence="6">
    <location>
        <begin position="142"/>
        <end position="159"/>
    </location>
</feature>
<feature type="domain" description="EamA" evidence="7">
    <location>
        <begin position="23"/>
        <end position="158"/>
    </location>
</feature>
<feature type="transmembrane region" description="Helical" evidence="6">
    <location>
        <begin position="286"/>
        <end position="305"/>
    </location>
</feature>
<keyword evidence="3 6" id="KW-0812">Transmembrane</keyword>
<protein>
    <recommendedName>
        <fullName evidence="7">EamA domain-containing protein</fullName>
    </recommendedName>
</protein>
<sequence length="315" mass="35521">MINLEDYSAKFFCISPLMKQTLSLICALAATLIWGTTFIAQDQGMGHIGPLTFNAVRFFFGFLVLLPLAFIFEFSLTNIQIITEKRVIPNLIYIGLFLFLGSILQQYSLLYTDVANSAFFTILYVFFVPLIAFFLYSKRIHWSVWPSILACLIGGYFLSEFSNAIVRKGDTLVVVGALFWGLHIVFISKILLIFNFPLLIASIQCLVVAILSFILALIFEEFLIQNIQLEISEILYAGILSSGFAFLLQIYGQRFISPAPVAIIFSMEGVFAAIAAWFFLEQILNFDQILGCFFILLGVLISQLCPMISRKYPSD</sequence>
<organism evidence="8">
    <name type="scientific">marine metagenome</name>
    <dbReference type="NCBI Taxonomy" id="408172"/>
    <lineage>
        <taxon>unclassified sequences</taxon>
        <taxon>metagenomes</taxon>
        <taxon>ecological metagenomes</taxon>
    </lineage>
</organism>
<dbReference type="SUPFAM" id="SSF103481">
    <property type="entry name" value="Multidrug resistance efflux transporter EmrE"/>
    <property type="match status" value="2"/>
</dbReference>
<accession>A0A382JMT2</accession>
<dbReference type="InterPro" id="IPR051258">
    <property type="entry name" value="Diverse_Substrate_Transporter"/>
</dbReference>
<name>A0A382JMT2_9ZZZZ</name>
<dbReference type="EMBL" id="UINC01075163">
    <property type="protein sequence ID" value="SVC13078.1"/>
    <property type="molecule type" value="Genomic_DNA"/>
</dbReference>
<evidence type="ECO:0000256" key="2">
    <source>
        <dbReference type="ARBA" id="ARBA00022475"/>
    </source>
</evidence>
<dbReference type="PANTHER" id="PTHR42920">
    <property type="entry name" value="OS03G0707200 PROTEIN-RELATED"/>
    <property type="match status" value="1"/>
</dbReference>
<evidence type="ECO:0000256" key="4">
    <source>
        <dbReference type="ARBA" id="ARBA00022989"/>
    </source>
</evidence>
<evidence type="ECO:0000256" key="5">
    <source>
        <dbReference type="ARBA" id="ARBA00023136"/>
    </source>
</evidence>
<feature type="transmembrane region" description="Helical" evidence="6">
    <location>
        <begin position="59"/>
        <end position="79"/>
    </location>
</feature>
<evidence type="ECO:0000256" key="6">
    <source>
        <dbReference type="SAM" id="Phobius"/>
    </source>
</evidence>
<dbReference type="Pfam" id="PF00892">
    <property type="entry name" value="EamA"/>
    <property type="match status" value="2"/>
</dbReference>
<keyword evidence="2" id="KW-1003">Cell membrane</keyword>
<keyword evidence="5 6" id="KW-0472">Membrane</keyword>
<evidence type="ECO:0000313" key="8">
    <source>
        <dbReference type="EMBL" id="SVC13078.1"/>
    </source>
</evidence>